<dbReference type="InterPro" id="IPR036236">
    <property type="entry name" value="Znf_C2H2_sf"/>
</dbReference>
<keyword evidence="1" id="KW-0479">Metal-binding</keyword>
<feature type="domain" description="C2H2-type" evidence="7">
    <location>
        <begin position="253"/>
        <end position="280"/>
    </location>
</feature>
<dbReference type="GO" id="GO:0000978">
    <property type="term" value="F:RNA polymerase II cis-regulatory region sequence-specific DNA binding"/>
    <property type="evidence" value="ECO:0007669"/>
    <property type="project" value="UniProtKB-ARBA"/>
</dbReference>
<keyword evidence="4" id="KW-0862">Zinc</keyword>
<name>A0A9P7YGV7_9HELO</name>
<dbReference type="EMBL" id="MU251531">
    <property type="protein sequence ID" value="KAG9232773.1"/>
    <property type="molecule type" value="Genomic_DNA"/>
</dbReference>
<feature type="domain" description="C2H2-type" evidence="7">
    <location>
        <begin position="281"/>
        <end position="306"/>
    </location>
</feature>
<protein>
    <submittedName>
        <fullName evidence="8">Asparagine-rich zinc finger protein AZF1</fullName>
    </submittedName>
</protein>
<evidence type="ECO:0000313" key="9">
    <source>
        <dbReference type="Proteomes" id="UP000824998"/>
    </source>
</evidence>
<dbReference type="Pfam" id="PF00096">
    <property type="entry name" value="zf-C2H2"/>
    <property type="match status" value="4"/>
</dbReference>
<feature type="compositionally biased region" description="Polar residues" evidence="6">
    <location>
        <begin position="159"/>
        <end position="172"/>
    </location>
</feature>
<evidence type="ECO:0000259" key="7">
    <source>
        <dbReference type="PROSITE" id="PS50157"/>
    </source>
</evidence>
<dbReference type="FunFam" id="3.30.160.60:FF:001297">
    <property type="entry name" value="Zinc finger and SCAN domain-containing protein 2"/>
    <property type="match status" value="1"/>
</dbReference>
<keyword evidence="2" id="KW-0677">Repeat</keyword>
<dbReference type="GO" id="GO:0000981">
    <property type="term" value="F:DNA-binding transcription factor activity, RNA polymerase II-specific"/>
    <property type="evidence" value="ECO:0007669"/>
    <property type="project" value="UniProtKB-ARBA"/>
</dbReference>
<dbReference type="GO" id="GO:0008270">
    <property type="term" value="F:zinc ion binding"/>
    <property type="evidence" value="ECO:0007669"/>
    <property type="project" value="UniProtKB-KW"/>
</dbReference>
<evidence type="ECO:0000256" key="1">
    <source>
        <dbReference type="ARBA" id="ARBA00022723"/>
    </source>
</evidence>
<dbReference type="PROSITE" id="PS50157">
    <property type="entry name" value="ZINC_FINGER_C2H2_2"/>
    <property type="match status" value="4"/>
</dbReference>
<dbReference type="PROSITE" id="PS00028">
    <property type="entry name" value="ZINC_FINGER_C2H2_1"/>
    <property type="match status" value="4"/>
</dbReference>
<proteinExistence type="predicted"/>
<evidence type="ECO:0000256" key="2">
    <source>
        <dbReference type="ARBA" id="ARBA00022737"/>
    </source>
</evidence>
<dbReference type="OrthoDB" id="427030at2759"/>
<feature type="region of interest" description="Disordered" evidence="6">
    <location>
        <begin position="152"/>
        <end position="188"/>
    </location>
</feature>
<dbReference type="FunFam" id="3.30.160.60:FF:000446">
    <property type="entry name" value="Zinc finger protein"/>
    <property type="match status" value="1"/>
</dbReference>
<organism evidence="8 9">
    <name type="scientific">Amylocarpus encephaloides</name>
    <dbReference type="NCBI Taxonomy" id="45428"/>
    <lineage>
        <taxon>Eukaryota</taxon>
        <taxon>Fungi</taxon>
        <taxon>Dikarya</taxon>
        <taxon>Ascomycota</taxon>
        <taxon>Pezizomycotina</taxon>
        <taxon>Leotiomycetes</taxon>
        <taxon>Helotiales</taxon>
        <taxon>Helotiales incertae sedis</taxon>
        <taxon>Amylocarpus</taxon>
    </lineage>
</organism>
<dbReference type="Gene3D" id="3.30.160.60">
    <property type="entry name" value="Classic Zinc Finger"/>
    <property type="match status" value="4"/>
</dbReference>
<dbReference type="AlphaFoldDB" id="A0A9P7YGV7"/>
<dbReference type="InterPro" id="IPR013087">
    <property type="entry name" value="Znf_C2H2_type"/>
</dbReference>
<dbReference type="PANTHER" id="PTHR23235">
    <property type="entry name" value="KRUEPPEL-LIKE TRANSCRIPTION FACTOR"/>
    <property type="match status" value="1"/>
</dbReference>
<evidence type="ECO:0000256" key="4">
    <source>
        <dbReference type="ARBA" id="ARBA00022833"/>
    </source>
</evidence>
<dbReference type="SUPFAM" id="SSF57667">
    <property type="entry name" value="beta-beta-alpha zinc fingers"/>
    <property type="match status" value="2"/>
</dbReference>
<evidence type="ECO:0000313" key="8">
    <source>
        <dbReference type="EMBL" id="KAG9232773.1"/>
    </source>
</evidence>
<sequence>MIGSQQHIQLQNPFGFSPFPGSNSASQVSNFNAKYIQQKRPLPPIVQSQNEKTQNHSPRITRPGFIEEHHEKHPRIKLESNWVTLPGAGSLSPTFSSPITKTIGVAEPVRGAGEIDFGTEVDTLMKAIQAKSKGTLPQTPTIKQSRTVVGVSLTPHPHPSSQKSHDSTSTLKLTHEDAQEETTTSSKHRKKQFTCMIETCSKSFSQKTHLNIHERMHTGAKPYSCEEPGCGRSFSQLGNLKTHGRRHTGERPYPCNQCGRRFAQRGNLRAHRGVHQEAKPYLCRLDRCGRQFTQLGNLKSHQNKFHVATIRTLTAKFASTDGDSIRSKDKELWEYFANLYKNSNKGIKGRGKEQKIGDSPMALTSPNTSLGRGRLVMNNGMVGPQLSGRGDDSRYDVFDADDESHSGRSGSGGPSSVSTGYDDAPSDGFDDHDRGASLAFGDRIC</sequence>
<evidence type="ECO:0000256" key="3">
    <source>
        <dbReference type="ARBA" id="ARBA00022771"/>
    </source>
</evidence>
<keyword evidence="9" id="KW-1185">Reference proteome</keyword>
<feature type="region of interest" description="Disordered" evidence="6">
    <location>
        <begin position="344"/>
        <end position="445"/>
    </location>
</feature>
<dbReference type="Proteomes" id="UP000824998">
    <property type="component" value="Unassembled WGS sequence"/>
</dbReference>
<keyword evidence="3 5" id="KW-0863">Zinc-finger</keyword>
<accession>A0A9P7YGV7</accession>
<evidence type="ECO:0000256" key="5">
    <source>
        <dbReference type="PROSITE-ProRule" id="PRU00042"/>
    </source>
</evidence>
<reference evidence="8" key="1">
    <citation type="journal article" date="2021" name="IMA Fungus">
        <title>Genomic characterization of three marine fungi, including Emericellopsis atlantica sp. nov. with signatures of a generalist lifestyle and marine biomass degradation.</title>
        <authorList>
            <person name="Hagestad O.C."/>
            <person name="Hou L."/>
            <person name="Andersen J.H."/>
            <person name="Hansen E.H."/>
            <person name="Altermark B."/>
            <person name="Li C."/>
            <person name="Kuhnert E."/>
            <person name="Cox R.J."/>
            <person name="Crous P.W."/>
            <person name="Spatafora J.W."/>
            <person name="Lail K."/>
            <person name="Amirebrahimi M."/>
            <person name="Lipzen A."/>
            <person name="Pangilinan J."/>
            <person name="Andreopoulos W."/>
            <person name="Hayes R.D."/>
            <person name="Ng V."/>
            <person name="Grigoriev I.V."/>
            <person name="Jackson S.A."/>
            <person name="Sutton T.D.S."/>
            <person name="Dobson A.D.W."/>
            <person name="Rama T."/>
        </authorList>
    </citation>
    <scope>NUCLEOTIDE SEQUENCE</scope>
    <source>
        <strain evidence="8">TRa018bII</strain>
    </source>
</reference>
<dbReference type="SMART" id="SM00355">
    <property type="entry name" value="ZnF_C2H2"/>
    <property type="match status" value="4"/>
</dbReference>
<comment type="caution">
    <text evidence="8">The sequence shown here is derived from an EMBL/GenBank/DDBJ whole genome shotgun (WGS) entry which is preliminary data.</text>
</comment>
<dbReference type="PANTHER" id="PTHR23235:SF120">
    <property type="entry name" value="KRUPPEL-LIKE FACTOR 15"/>
    <property type="match status" value="1"/>
</dbReference>
<feature type="domain" description="C2H2-type" evidence="7">
    <location>
        <begin position="193"/>
        <end position="222"/>
    </location>
</feature>
<evidence type="ECO:0000256" key="6">
    <source>
        <dbReference type="SAM" id="MobiDB-lite"/>
    </source>
</evidence>
<gene>
    <name evidence="8" type="ORF">BJ875DRAFT_380000</name>
</gene>
<dbReference type="FunFam" id="3.30.160.60:FF:000072">
    <property type="entry name" value="zinc finger protein 143 isoform X1"/>
    <property type="match status" value="1"/>
</dbReference>
<feature type="domain" description="C2H2-type" evidence="7">
    <location>
        <begin position="223"/>
        <end position="252"/>
    </location>
</feature>